<dbReference type="PANTHER" id="PTHR21573">
    <property type="entry name" value="ER MEMBRANE PROTEIN COMPLEX SUBUNIT 1"/>
    <property type="match status" value="1"/>
</dbReference>
<dbReference type="AlphaFoldDB" id="A0A1G4K529"/>
<comment type="subunit">
    <text evidence="3">Component of the ER membrane protein complex (EMC).</text>
</comment>
<evidence type="ECO:0000256" key="11">
    <source>
        <dbReference type="SAM" id="Phobius"/>
    </source>
</evidence>
<evidence type="ECO:0000256" key="6">
    <source>
        <dbReference type="ARBA" id="ARBA00022729"/>
    </source>
</evidence>
<dbReference type="SUPFAM" id="SSF50998">
    <property type="entry name" value="Quinoprotein alcohol dehydrogenase-like"/>
    <property type="match status" value="1"/>
</dbReference>
<keyword evidence="9 11" id="KW-0472">Membrane</keyword>
<evidence type="ECO:0000256" key="1">
    <source>
        <dbReference type="ARBA" id="ARBA00004115"/>
    </source>
</evidence>
<dbReference type="InterPro" id="IPR011678">
    <property type="entry name" value="EMC1_C"/>
</dbReference>
<feature type="chain" id="PRO_5009236344" description="ER membrane protein complex subunit 1" evidence="12">
    <location>
        <begin position="25"/>
        <end position="743"/>
    </location>
</feature>
<protein>
    <recommendedName>
        <fullName evidence="4">ER membrane protein complex subunit 1</fullName>
    </recommendedName>
</protein>
<keyword evidence="10" id="KW-0325">Glycoprotein</keyword>
<dbReference type="InterPro" id="IPR026895">
    <property type="entry name" value="EMC1"/>
</dbReference>
<sequence length="743" mass="83456">MTRVLSTLLGLAVLASTNLWGVLAIFDDEINSVDWQLSNIGKYECIVPVSIENSNDQLLVLSTLGDKSLLSWIDSTNGQLLDRLPLDFLATDATTSNRNELVLQKEGEVNVVIDPLNGLGNQDSDAAFDYQTYSSCRPDLSLVQSANGKLKVLDNDKQHVVYLQDLPENYSGVTYFKRCEDGSFDIITSTSAGEYQFSKVDNFEVTQSWARDESLTNIKAFAFLSAKDPLSSKIFAKISQEEFMSIPEAYTYRLSQNVQRLKNFIVERNFSVGNIVKDILLGEDDEATLLQKDINFGFLKYLIVATEEGRIVNLDARTGRKLWSFETQLKDISRIEATNSETEILIVAESGDLWHLDISAIEKAPFVLKKSHLPANRHAEPFENGEYIYLGLEDGSKTVFKIHKPRPNEEFYLLDHNETHLSASLYKDYAVENTWKIELDEGEKIIAFAKRDQSPVVSVGNILGNRTVLYKYLYPHLAAYVTGETSTETMTIRIIDTVTGELVHSVVHKDLVDLSSPINLVLGEHWCIYTYFSRAPVPEQKIAVIELYESLTPNERLSNTSSEIDALSNVLKPQVIQKAYIYPEIIKNLALTKTKFGITIRSVALELESGQITYLPKFILNARRAEEALMTADDKREFLNSPYVSAIPISDFTILTHHKHVLSGPSSELVSVATNLESTSIVCSLGHDIFCTRVSPSSQFDKLKPSFQKGQLISTVIGLLLVCFFIRPMVDTKKLKTKWFVKG</sequence>
<reference evidence="15" key="1">
    <citation type="submission" date="2016-03" db="EMBL/GenBank/DDBJ databases">
        <authorList>
            <person name="Devillers Hugo."/>
        </authorList>
    </citation>
    <scope>NUCLEOTIDE SEQUENCE [LARGE SCALE GENOMIC DNA]</scope>
</reference>
<dbReference type="GO" id="GO:0034975">
    <property type="term" value="P:protein folding in endoplasmic reticulum"/>
    <property type="evidence" value="ECO:0007669"/>
    <property type="project" value="TreeGrafter"/>
</dbReference>
<dbReference type="Gene3D" id="2.130.10.10">
    <property type="entry name" value="YVTN repeat-like/Quinoprotein amine dehydrogenase"/>
    <property type="match status" value="1"/>
</dbReference>
<evidence type="ECO:0000313" key="15">
    <source>
        <dbReference type="Proteomes" id="UP000191144"/>
    </source>
</evidence>
<accession>A0A1G4K529</accession>
<organism evidence="14 15">
    <name type="scientific">Lachancea meyersii CBS 8951</name>
    <dbReference type="NCBI Taxonomy" id="1266667"/>
    <lineage>
        <taxon>Eukaryota</taxon>
        <taxon>Fungi</taxon>
        <taxon>Dikarya</taxon>
        <taxon>Ascomycota</taxon>
        <taxon>Saccharomycotina</taxon>
        <taxon>Saccharomycetes</taxon>
        <taxon>Saccharomycetales</taxon>
        <taxon>Saccharomycetaceae</taxon>
        <taxon>Lachancea</taxon>
    </lineage>
</organism>
<feature type="signal peptide" evidence="12">
    <location>
        <begin position="1"/>
        <end position="24"/>
    </location>
</feature>
<dbReference type="PANTHER" id="PTHR21573:SF0">
    <property type="entry name" value="ER MEMBRANE PROTEIN COMPLEX SUBUNIT 1"/>
    <property type="match status" value="1"/>
</dbReference>
<comment type="similarity">
    <text evidence="2">Belongs to the EMC1 family.</text>
</comment>
<dbReference type="InterPro" id="IPR011047">
    <property type="entry name" value="Quinoprotein_ADH-like_sf"/>
</dbReference>
<evidence type="ECO:0000256" key="9">
    <source>
        <dbReference type="ARBA" id="ARBA00023136"/>
    </source>
</evidence>
<evidence type="ECO:0000256" key="5">
    <source>
        <dbReference type="ARBA" id="ARBA00022692"/>
    </source>
</evidence>
<dbReference type="InterPro" id="IPR015943">
    <property type="entry name" value="WD40/YVTN_repeat-like_dom_sf"/>
</dbReference>
<proteinExistence type="inferred from homology"/>
<evidence type="ECO:0000256" key="3">
    <source>
        <dbReference type="ARBA" id="ARBA00011276"/>
    </source>
</evidence>
<feature type="domain" description="ER membrane protein complex subunit 1 C-terminal" evidence="13">
    <location>
        <begin position="524"/>
        <end position="739"/>
    </location>
</feature>
<gene>
    <name evidence="14" type="ORF">LAME_0G00892G</name>
</gene>
<evidence type="ECO:0000313" key="14">
    <source>
        <dbReference type="EMBL" id="SCU98874.1"/>
    </source>
</evidence>
<keyword evidence="8 11" id="KW-1133">Transmembrane helix</keyword>
<name>A0A1G4K529_9SACH</name>
<evidence type="ECO:0000259" key="13">
    <source>
        <dbReference type="Pfam" id="PF07774"/>
    </source>
</evidence>
<evidence type="ECO:0000256" key="8">
    <source>
        <dbReference type="ARBA" id="ARBA00022989"/>
    </source>
</evidence>
<keyword evidence="15" id="KW-1185">Reference proteome</keyword>
<keyword evidence="6 12" id="KW-0732">Signal</keyword>
<evidence type="ECO:0000256" key="12">
    <source>
        <dbReference type="SAM" id="SignalP"/>
    </source>
</evidence>
<evidence type="ECO:0000256" key="7">
    <source>
        <dbReference type="ARBA" id="ARBA00022824"/>
    </source>
</evidence>
<dbReference type="EMBL" id="LT598484">
    <property type="protein sequence ID" value="SCU98874.1"/>
    <property type="molecule type" value="Genomic_DNA"/>
</dbReference>
<dbReference type="Pfam" id="PF07774">
    <property type="entry name" value="EMC1_C"/>
    <property type="match status" value="1"/>
</dbReference>
<keyword evidence="5 11" id="KW-0812">Transmembrane</keyword>
<keyword evidence="7" id="KW-0256">Endoplasmic reticulum</keyword>
<dbReference type="GO" id="GO:0072546">
    <property type="term" value="C:EMC complex"/>
    <property type="evidence" value="ECO:0007669"/>
    <property type="project" value="InterPro"/>
</dbReference>
<dbReference type="OrthoDB" id="28092at2759"/>
<comment type="subcellular location">
    <subcellularLocation>
        <location evidence="1">Endoplasmic reticulum membrane</location>
        <topology evidence="1">Single-pass type I membrane protein</topology>
    </subcellularLocation>
</comment>
<evidence type="ECO:0000256" key="2">
    <source>
        <dbReference type="ARBA" id="ARBA00007904"/>
    </source>
</evidence>
<evidence type="ECO:0000256" key="4">
    <source>
        <dbReference type="ARBA" id="ARBA00020824"/>
    </source>
</evidence>
<dbReference type="Proteomes" id="UP000191144">
    <property type="component" value="Chromosome G"/>
</dbReference>
<feature type="transmembrane region" description="Helical" evidence="11">
    <location>
        <begin position="712"/>
        <end position="730"/>
    </location>
</feature>
<evidence type="ECO:0000256" key="10">
    <source>
        <dbReference type="ARBA" id="ARBA00023180"/>
    </source>
</evidence>